<name>A0AB38Y073_STREQ</name>
<feature type="transmembrane region" description="Helical" evidence="1">
    <location>
        <begin position="88"/>
        <end position="109"/>
    </location>
</feature>
<protein>
    <submittedName>
        <fullName evidence="2">Uncharacterized protein</fullName>
    </submittedName>
</protein>
<keyword evidence="1" id="KW-1133">Transmembrane helix</keyword>
<dbReference type="RefSeq" id="WP_065359159.1">
    <property type="nucleotide sequence ID" value="NZ_BLBO01000088.1"/>
</dbReference>
<evidence type="ECO:0000256" key="1">
    <source>
        <dbReference type="SAM" id="Phobius"/>
    </source>
</evidence>
<sequence length="129" mass="14558">MPKRVYKGSLLAQKILSNQNTLDQTPFKEEGLPAVSPRYKRLTVVHLLAIGLVGFVIFHFIALVVLTLILLFLMKLDDSFAMSIADLWIGRLNIAMAVLGICCFFMAMWTDAKLEQMQKNGLTQKEVLE</sequence>
<reference evidence="2" key="1">
    <citation type="submission" date="2023-04" db="EMBL/GenBank/DDBJ databases">
        <title>Complete genomes of S. dygalactiae subsp equisimilis isolates causing bacteremia in cancer patients.</title>
        <authorList>
            <person name="Anand S."/>
            <person name="Arias J."/>
            <person name="Delafuente J."/>
            <person name="Elgamal H."/>
            <person name="Prevost T."/>
            <person name="Liu X."/>
            <person name="Kalia A."/>
        </authorList>
    </citation>
    <scope>NUCLEOTIDE SEQUENCE</scope>
    <source>
        <strain evidence="2">UT_120444</strain>
    </source>
</reference>
<dbReference type="AlphaFoldDB" id="A0AB38Y073"/>
<evidence type="ECO:0000313" key="2">
    <source>
        <dbReference type="EMBL" id="WHM78985.1"/>
    </source>
</evidence>
<accession>A0AB38Y073</accession>
<keyword evidence="1" id="KW-0472">Membrane</keyword>
<dbReference type="Proteomes" id="UP001237475">
    <property type="component" value="Chromosome"/>
</dbReference>
<proteinExistence type="predicted"/>
<evidence type="ECO:0000313" key="3">
    <source>
        <dbReference type="Proteomes" id="UP001237475"/>
    </source>
</evidence>
<gene>
    <name evidence="2" type="ORF">OPT59_10180</name>
</gene>
<organism evidence="2 3">
    <name type="scientific">Streptococcus dysgalactiae subsp. equisimilis</name>
    <name type="common">Streptococcus equisimilis</name>
    <dbReference type="NCBI Taxonomy" id="119602"/>
    <lineage>
        <taxon>Bacteria</taxon>
        <taxon>Bacillati</taxon>
        <taxon>Bacillota</taxon>
        <taxon>Bacilli</taxon>
        <taxon>Lactobacillales</taxon>
        <taxon>Streptococcaceae</taxon>
        <taxon>Streptococcus</taxon>
    </lineage>
</organism>
<dbReference type="EMBL" id="CP125360">
    <property type="protein sequence ID" value="WHM78985.1"/>
    <property type="molecule type" value="Genomic_DNA"/>
</dbReference>
<keyword evidence="1" id="KW-0812">Transmembrane</keyword>
<feature type="transmembrane region" description="Helical" evidence="1">
    <location>
        <begin position="47"/>
        <end position="73"/>
    </location>
</feature>